<evidence type="ECO:0000256" key="1">
    <source>
        <dbReference type="SAM" id="SignalP"/>
    </source>
</evidence>
<evidence type="ECO:0000313" key="2">
    <source>
        <dbReference type="EMBL" id="TMQ48390.1"/>
    </source>
</evidence>
<feature type="chain" id="PRO_5022212384" evidence="1">
    <location>
        <begin position="26"/>
        <end position="256"/>
    </location>
</feature>
<organism evidence="2 3">
    <name type="scientific">Eiseniibacteriota bacterium</name>
    <dbReference type="NCBI Taxonomy" id="2212470"/>
    <lineage>
        <taxon>Bacteria</taxon>
        <taxon>Candidatus Eiseniibacteriota</taxon>
    </lineage>
</organism>
<dbReference type="InterPro" id="IPR036709">
    <property type="entry name" value="Autotransporte_beta_dom_sf"/>
</dbReference>
<comment type="caution">
    <text evidence="2">The sequence shown here is derived from an EMBL/GenBank/DDBJ whole genome shotgun (WGS) entry which is preliminary data.</text>
</comment>
<reference evidence="2 3" key="1">
    <citation type="journal article" date="2019" name="Nat. Microbiol.">
        <title>Mediterranean grassland soil C-N compound turnover is dependent on rainfall and depth, and is mediated by genomically divergent microorganisms.</title>
        <authorList>
            <person name="Diamond S."/>
            <person name="Andeer P.F."/>
            <person name="Li Z."/>
            <person name="Crits-Christoph A."/>
            <person name="Burstein D."/>
            <person name="Anantharaman K."/>
            <person name="Lane K.R."/>
            <person name="Thomas B.C."/>
            <person name="Pan C."/>
            <person name="Northen T.R."/>
            <person name="Banfield J.F."/>
        </authorList>
    </citation>
    <scope>NUCLEOTIDE SEQUENCE [LARGE SCALE GENOMIC DNA]</scope>
    <source>
        <strain evidence="2">WS_2</strain>
    </source>
</reference>
<sequence length="256" mass="27854">MHPRRHFLTRSRIALALLVALFALAAGTRTAGAAAEVHRLNLVLSAIPTEITGGDVTEQIDATNRFLESFGLKGLERIKQGWLFEAQLRYMATSKIALNAGVGQIKSSTEQEYLPAIQQDFRLRYEVFSVPVTVGAAYYMQPHNQGDFQARVYLGGGFLSMIQSRLKFQVSANGVPGLTSTVVAWKRDGPGAYLEGGVHMYFASRFSVLLGAMYRSAKVEALLDRSTHEPAYAPDGLPFSLDLSGIGARMAVAIGL</sequence>
<gene>
    <name evidence="2" type="ORF">E6K72_13125</name>
</gene>
<proteinExistence type="predicted"/>
<dbReference type="AlphaFoldDB" id="A0A538SAI8"/>
<dbReference type="SUPFAM" id="SSF103515">
    <property type="entry name" value="Autotransporter"/>
    <property type="match status" value="1"/>
</dbReference>
<name>A0A538SAI8_UNCEI</name>
<keyword evidence="1" id="KW-0732">Signal</keyword>
<dbReference type="EMBL" id="VBOS01000482">
    <property type="protein sequence ID" value="TMQ48390.1"/>
    <property type="molecule type" value="Genomic_DNA"/>
</dbReference>
<evidence type="ECO:0000313" key="3">
    <source>
        <dbReference type="Proteomes" id="UP000317716"/>
    </source>
</evidence>
<dbReference type="Gene3D" id="2.40.160.20">
    <property type="match status" value="1"/>
</dbReference>
<dbReference type="Proteomes" id="UP000317716">
    <property type="component" value="Unassembled WGS sequence"/>
</dbReference>
<dbReference type="PROSITE" id="PS51318">
    <property type="entry name" value="TAT"/>
    <property type="match status" value="1"/>
</dbReference>
<feature type="signal peptide" evidence="1">
    <location>
        <begin position="1"/>
        <end position="25"/>
    </location>
</feature>
<dbReference type="InterPro" id="IPR006311">
    <property type="entry name" value="TAT_signal"/>
</dbReference>
<protein>
    <submittedName>
        <fullName evidence="2">Uncharacterized protein</fullName>
    </submittedName>
</protein>
<accession>A0A538SAI8</accession>